<dbReference type="EMBL" id="FXUG01000001">
    <property type="protein sequence ID" value="SMP41789.1"/>
    <property type="molecule type" value="Genomic_DNA"/>
</dbReference>
<sequence length="182" mass="20053">MLKVNVGMSRKVSKDFNSTGFSVSLEGEIGAPVNDPEFVIEEIKKYYDLAEESLRIQIERYQDDGAIEARPASNGQHRNGNHQNGRHENGKPANTPSSNGNGHVNRLNGNAAHGDEPFHPPATNKQIQFLLTLGKREGLTKPQLEQQAKSILGRDTDLYDMTRREAGSVIDQFMPANGKKSG</sequence>
<evidence type="ECO:0000256" key="1">
    <source>
        <dbReference type="SAM" id="MobiDB-lite"/>
    </source>
</evidence>
<organism evidence="2 3">
    <name type="scientific">Neorhodopirellula lusitana</name>
    <dbReference type="NCBI Taxonomy" id="445327"/>
    <lineage>
        <taxon>Bacteria</taxon>
        <taxon>Pseudomonadati</taxon>
        <taxon>Planctomycetota</taxon>
        <taxon>Planctomycetia</taxon>
        <taxon>Pirellulales</taxon>
        <taxon>Pirellulaceae</taxon>
        <taxon>Neorhodopirellula</taxon>
    </lineage>
</organism>
<keyword evidence="3" id="KW-1185">Reference proteome</keyword>
<feature type="compositionally biased region" description="Low complexity" evidence="1">
    <location>
        <begin position="74"/>
        <end position="83"/>
    </location>
</feature>
<evidence type="ECO:0000313" key="3">
    <source>
        <dbReference type="Proteomes" id="UP001158067"/>
    </source>
</evidence>
<feature type="region of interest" description="Disordered" evidence="1">
    <location>
        <begin position="69"/>
        <end position="122"/>
    </location>
</feature>
<accession>A0ABY1PPX8</accession>
<dbReference type="Proteomes" id="UP001158067">
    <property type="component" value="Unassembled WGS sequence"/>
</dbReference>
<name>A0ABY1PPX8_9BACT</name>
<feature type="compositionally biased region" description="Polar residues" evidence="1">
    <location>
        <begin position="92"/>
        <end position="102"/>
    </location>
</feature>
<protein>
    <submittedName>
        <fullName evidence="2">Uncharacterized protein</fullName>
    </submittedName>
</protein>
<dbReference type="RefSeq" id="WP_283430858.1">
    <property type="nucleotide sequence ID" value="NZ_FXUG01000001.1"/>
</dbReference>
<comment type="caution">
    <text evidence="2">The sequence shown here is derived from an EMBL/GenBank/DDBJ whole genome shotgun (WGS) entry which is preliminary data.</text>
</comment>
<evidence type="ECO:0000313" key="2">
    <source>
        <dbReference type="EMBL" id="SMP41789.1"/>
    </source>
</evidence>
<reference evidence="2 3" key="1">
    <citation type="submission" date="2017-05" db="EMBL/GenBank/DDBJ databases">
        <authorList>
            <person name="Varghese N."/>
            <person name="Submissions S."/>
        </authorList>
    </citation>
    <scope>NUCLEOTIDE SEQUENCE [LARGE SCALE GENOMIC DNA]</scope>
    <source>
        <strain evidence="2 3">DSM 25457</strain>
    </source>
</reference>
<gene>
    <name evidence="2" type="ORF">SAMN06265222_101653</name>
</gene>
<proteinExistence type="predicted"/>